<name>A0A382N7B7_9ZZZZ</name>
<dbReference type="AlphaFoldDB" id="A0A382N7B7"/>
<gene>
    <name evidence="1" type="ORF">METZ01_LOCUS309918</name>
</gene>
<sequence>MSADLNRVLCCGENPFIRLSEIDGGPETTVASFWRNVMSPAGPGHVLYLKSELTENHWRIWSDNIAMARWLQDTIQGVLNPDLADLAIPVEEAEFEKDGDPHRFYTEYVAAEDTHLSLTWFDLGDPLMIHTQPGTGDGERPYGVNTVLIPASGTRLTLNNEQAGGRSWKRERDGRPFSTSALAFCESWTEAR</sequence>
<evidence type="ECO:0000313" key="1">
    <source>
        <dbReference type="EMBL" id="SVC57064.1"/>
    </source>
</evidence>
<reference evidence="1" key="1">
    <citation type="submission" date="2018-05" db="EMBL/GenBank/DDBJ databases">
        <authorList>
            <person name="Lanie J.A."/>
            <person name="Ng W.-L."/>
            <person name="Kazmierczak K.M."/>
            <person name="Andrzejewski T.M."/>
            <person name="Davidsen T.M."/>
            <person name="Wayne K.J."/>
            <person name="Tettelin H."/>
            <person name="Glass J.I."/>
            <person name="Rusch D."/>
            <person name="Podicherti R."/>
            <person name="Tsui H.-C.T."/>
            <person name="Winkler M.E."/>
        </authorList>
    </citation>
    <scope>NUCLEOTIDE SEQUENCE</scope>
</reference>
<accession>A0A382N7B7</accession>
<proteinExistence type="predicted"/>
<organism evidence="1">
    <name type="scientific">marine metagenome</name>
    <dbReference type="NCBI Taxonomy" id="408172"/>
    <lineage>
        <taxon>unclassified sequences</taxon>
        <taxon>metagenomes</taxon>
        <taxon>ecological metagenomes</taxon>
    </lineage>
</organism>
<dbReference type="EMBL" id="UINC01098500">
    <property type="protein sequence ID" value="SVC57064.1"/>
    <property type="molecule type" value="Genomic_DNA"/>
</dbReference>
<protein>
    <submittedName>
        <fullName evidence="1">Uncharacterized protein</fullName>
    </submittedName>
</protein>